<comment type="subcellular location">
    <subcellularLocation>
        <location evidence="1">Membrane</location>
        <topology evidence="1">Multi-pass membrane protein</topology>
    </subcellularLocation>
</comment>
<dbReference type="InterPro" id="IPR018108">
    <property type="entry name" value="MCP_transmembrane"/>
</dbReference>
<protein>
    <submittedName>
        <fullName evidence="8">Uncharacterized protein</fullName>
    </submittedName>
</protein>
<keyword evidence="4" id="KW-0677">Repeat</keyword>
<keyword evidence="5 6" id="KW-0472">Membrane</keyword>
<organism evidence="8 9">
    <name type="scientific">Adiantum capillus-veneris</name>
    <name type="common">Maidenhair fern</name>
    <dbReference type="NCBI Taxonomy" id="13818"/>
    <lineage>
        <taxon>Eukaryota</taxon>
        <taxon>Viridiplantae</taxon>
        <taxon>Streptophyta</taxon>
        <taxon>Embryophyta</taxon>
        <taxon>Tracheophyta</taxon>
        <taxon>Polypodiopsida</taxon>
        <taxon>Polypodiidae</taxon>
        <taxon>Polypodiales</taxon>
        <taxon>Pteridineae</taxon>
        <taxon>Pteridaceae</taxon>
        <taxon>Vittarioideae</taxon>
        <taxon>Adiantum</taxon>
    </lineage>
</organism>
<dbReference type="InterPro" id="IPR002067">
    <property type="entry name" value="MCP"/>
</dbReference>
<feature type="repeat" description="Solcar" evidence="6">
    <location>
        <begin position="104"/>
        <end position="192"/>
    </location>
</feature>
<sequence>MKEEFSSHGNVAFCQRSPLYASWEESAASTLVTLIEEAKLATVEVKALGDKALAVCKSLIAGGVVGNGTNCARIIPNDDVKFYIYEQASSAILWLYRRETGQEDAELTPLLRTGVVACATMSVRHPMDMVRGRLTVQTEDSPMHCRGIFHEASTIMKEEGPLAVYKGWLPSIIGLIPYMGLNFVVYESLKDWLVKRKIESKLEENDDLSVLTKVGCGAAARMKDLLGVEFQISY</sequence>
<dbReference type="InterPro" id="IPR023395">
    <property type="entry name" value="MCP_dom_sf"/>
</dbReference>
<dbReference type="GO" id="GO:0016020">
    <property type="term" value="C:membrane"/>
    <property type="evidence" value="ECO:0007669"/>
    <property type="project" value="UniProtKB-SubCell"/>
</dbReference>
<evidence type="ECO:0000313" key="9">
    <source>
        <dbReference type="Proteomes" id="UP000886520"/>
    </source>
</evidence>
<keyword evidence="9" id="KW-1185">Reference proteome</keyword>
<proteinExistence type="inferred from homology"/>
<reference evidence="8" key="1">
    <citation type="submission" date="2021-01" db="EMBL/GenBank/DDBJ databases">
        <title>Adiantum capillus-veneris genome.</title>
        <authorList>
            <person name="Fang Y."/>
            <person name="Liao Q."/>
        </authorList>
    </citation>
    <scope>NUCLEOTIDE SEQUENCE</scope>
    <source>
        <strain evidence="8">H3</strain>
        <tissue evidence="8">Leaf</tissue>
    </source>
</reference>
<keyword evidence="2 7" id="KW-0813">Transport</keyword>
<evidence type="ECO:0000256" key="1">
    <source>
        <dbReference type="ARBA" id="ARBA00004141"/>
    </source>
</evidence>
<dbReference type="Proteomes" id="UP000886520">
    <property type="component" value="Chromosome 2"/>
</dbReference>
<evidence type="ECO:0000256" key="5">
    <source>
        <dbReference type="ARBA" id="ARBA00023136"/>
    </source>
</evidence>
<evidence type="ECO:0000256" key="7">
    <source>
        <dbReference type="RuleBase" id="RU000488"/>
    </source>
</evidence>
<dbReference type="SUPFAM" id="SSF103506">
    <property type="entry name" value="Mitochondrial carrier"/>
    <property type="match status" value="1"/>
</dbReference>
<dbReference type="Pfam" id="PF00153">
    <property type="entry name" value="Mito_carr"/>
    <property type="match status" value="1"/>
</dbReference>
<evidence type="ECO:0000256" key="3">
    <source>
        <dbReference type="ARBA" id="ARBA00022692"/>
    </source>
</evidence>
<dbReference type="PANTHER" id="PTHR24089">
    <property type="entry name" value="SOLUTE CARRIER FAMILY 25"/>
    <property type="match status" value="1"/>
</dbReference>
<comment type="similarity">
    <text evidence="7">Belongs to the mitochondrial carrier (TC 2.A.29) family.</text>
</comment>
<comment type="caution">
    <text evidence="8">The sequence shown here is derived from an EMBL/GenBank/DDBJ whole genome shotgun (WGS) entry which is preliminary data.</text>
</comment>
<gene>
    <name evidence="8" type="ORF">GOP47_0001674</name>
</gene>
<dbReference type="GO" id="GO:0055085">
    <property type="term" value="P:transmembrane transport"/>
    <property type="evidence" value="ECO:0007669"/>
    <property type="project" value="InterPro"/>
</dbReference>
<evidence type="ECO:0000256" key="4">
    <source>
        <dbReference type="ARBA" id="ARBA00022737"/>
    </source>
</evidence>
<evidence type="ECO:0000256" key="6">
    <source>
        <dbReference type="PROSITE-ProRule" id="PRU00282"/>
    </source>
</evidence>
<keyword evidence="3 6" id="KW-0812">Transmembrane</keyword>
<dbReference type="PROSITE" id="PS50920">
    <property type="entry name" value="SOLCAR"/>
    <property type="match status" value="1"/>
</dbReference>
<dbReference type="EMBL" id="JABFUD020000003">
    <property type="protein sequence ID" value="KAI5081931.1"/>
    <property type="molecule type" value="Genomic_DNA"/>
</dbReference>
<evidence type="ECO:0000313" key="8">
    <source>
        <dbReference type="EMBL" id="KAI5081931.1"/>
    </source>
</evidence>
<dbReference type="Gene3D" id="1.50.40.10">
    <property type="entry name" value="Mitochondrial carrier domain"/>
    <property type="match status" value="1"/>
</dbReference>
<accession>A0A9D4V8P7</accession>
<evidence type="ECO:0000256" key="2">
    <source>
        <dbReference type="ARBA" id="ARBA00022448"/>
    </source>
</evidence>
<dbReference type="OrthoDB" id="270584at2759"/>
<dbReference type="AlphaFoldDB" id="A0A9D4V8P7"/>
<name>A0A9D4V8P7_ADICA</name>
<dbReference type="PRINTS" id="PR00926">
    <property type="entry name" value="MITOCARRIER"/>
</dbReference>